<reference evidence="2 3" key="1">
    <citation type="submission" date="2017-02" db="EMBL/GenBank/DDBJ databases">
        <authorList>
            <person name="Peterson S.W."/>
        </authorList>
    </citation>
    <scope>NUCLEOTIDE SEQUENCE [LARGE SCALE GENOMIC DNA]</scope>
    <source>
        <strain evidence="2 3">DSM 25262</strain>
    </source>
</reference>
<dbReference type="Pfam" id="PF04972">
    <property type="entry name" value="BON"/>
    <property type="match status" value="1"/>
</dbReference>
<dbReference type="RefSeq" id="WP_079688978.1">
    <property type="nucleotide sequence ID" value="NZ_FUZU01000003.1"/>
</dbReference>
<keyword evidence="3" id="KW-1185">Reference proteome</keyword>
<organism evidence="2 3">
    <name type="scientific">Ohtaekwangia koreensis</name>
    <dbReference type="NCBI Taxonomy" id="688867"/>
    <lineage>
        <taxon>Bacteria</taxon>
        <taxon>Pseudomonadati</taxon>
        <taxon>Bacteroidota</taxon>
        <taxon>Cytophagia</taxon>
        <taxon>Cytophagales</taxon>
        <taxon>Fulvivirgaceae</taxon>
        <taxon>Ohtaekwangia</taxon>
    </lineage>
</organism>
<dbReference type="Proteomes" id="UP000190961">
    <property type="component" value="Unassembled WGS sequence"/>
</dbReference>
<dbReference type="EMBL" id="FUZU01000003">
    <property type="protein sequence ID" value="SKC83443.1"/>
    <property type="molecule type" value="Genomic_DNA"/>
</dbReference>
<accession>A0A1T5M5N7</accession>
<evidence type="ECO:0000259" key="1">
    <source>
        <dbReference type="PROSITE" id="PS50914"/>
    </source>
</evidence>
<proteinExistence type="predicted"/>
<dbReference type="STRING" id="688867.SAMN05660236_4456"/>
<name>A0A1T5M5N7_9BACT</name>
<protein>
    <submittedName>
        <fullName evidence="2">BON domain-containing protein</fullName>
    </submittedName>
</protein>
<evidence type="ECO:0000313" key="3">
    <source>
        <dbReference type="Proteomes" id="UP000190961"/>
    </source>
</evidence>
<gene>
    <name evidence="2" type="ORF">SAMN05660236_4456</name>
</gene>
<dbReference type="PROSITE" id="PS50914">
    <property type="entry name" value="BON"/>
    <property type="match status" value="1"/>
</dbReference>
<sequence length="93" mass="10425">MKNSKELQHDVQEALTQNPSLKEKISDLRTSVNNGYVIITGTADNVKLRQQVDQVVRNIPGITFRNDIKIASPITQRVAVQIDWINGKIGLTQ</sequence>
<evidence type="ECO:0000313" key="2">
    <source>
        <dbReference type="EMBL" id="SKC83443.1"/>
    </source>
</evidence>
<dbReference type="Gene3D" id="3.30.1340.30">
    <property type="match status" value="1"/>
</dbReference>
<dbReference type="InterPro" id="IPR007055">
    <property type="entry name" value="BON_dom"/>
</dbReference>
<dbReference type="AlphaFoldDB" id="A0A1T5M5N7"/>
<feature type="domain" description="BON" evidence="1">
    <location>
        <begin position="3"/>
        <end position="73"/>
    </location>
</feature>